<evidence type="ECO:0000313" key="8">
    <source>
        <dbReference type="EMBL" id="AEH61533.1"/>
    </source>
</evidence>
<dbReference type="Pfam" id="PF18204">
    <property type="entry name" value="PGF-CTERM"/>
    <property type="match status" value="1"/>
</dbReference>
<gene>
    <name evidence="8" type="ordered locus">Mzhil_1698</name>
</gene>
<dbReference type="CDD" id="cd09625">
    <property type="entry name" value="DOMON_like_cytochrome"/>
    <property type="match status" value="1"/>
</dbReference>
<evidence type="ECO:0000256" key="5">
    <source>
        <dbReference type="ARBA" id="ARBA00022982"/>
    </source>
</evidence>
<keyword evidence="9" id="KW-1185">Reference proteome</keyword>
<keyword evidence="5" id="KW-0249">Electron transport</keyword>
<name>F7XQ06_METZD</name>
<evidence type="ECO:0000256" key="4">
    <source>
        <dbReference type="ARBA" id="ARBA00022729"/>
    </source>
</evidence>
<dbReference type="Proteomes" id="UP000006622">
    <property type="component" value="Chromosome"/>
</dbReference>
<evidence type="ECO:0000256" key="2">
    <source>
        <dbReference type="ARBA" id="ARBA00022617"/>
    </source>
</evidence>
<keyword evidence="1" id="KW-0813">Transport</keyword>
<dbReference type="InterPro" id="IPR026371">
    <property type="entry name" value="PGF_CTERM"/>
</dbReference>
<evidence type="ECO:0000256" key="1">
    <source>
        <dbReference type="ARBA" id="ARBA00022448"/>
    </source>
</evidence>
<dbReference type="InterPro" id="IPR019020">
    <property type="entry name" value="Cyt-c552/DMSO_Rdtase_haem-bd"/>
</dbReference>
<feature type="domain" description="Cytochrome c-552/DMSO reductase-like haem-binding" evidence="7">
    <location>
        <begin position="2"/>
        <end position="349"/>
    </location>
</feature>
<evidence type="ECO:0000256" key="6">
    <source>
        <dbReference type="ARBA" id="ARBA00023004"/>
    </source>
</evidence>
<evidence type="ECO:0000313" key="9">
    <source>
        <dbReference type="Proteomes" id="UP000006622"/>
    </source>
</evidence>
<dbReference type="GO" id="GO:0020037">
    <property type="term" value="F:heme binding"/>
    <property type="evidence" value="ECO:0007669"/>
    <property type="project" value="InterPro"/>
</dbReference>
<dbReference type="GO" id="GO:0046872">
    <property type="term" value="F:metal ion binding"/>
    <property type="evidence" value="ECO:0007669"/>
    <property type="project" value="UniProtKB-KW"/>
</dbReference>
<dbReference type="OrthoDB" id="147163at2157"/>
<organism evidence="8 9">
    <name type="scientific">Methanosalsum zhilinae (strain DSM 4017 / NBRC 107636 / OCM 62 / WeN5)</name>
    <name type="common">Methanohalophilus zhilinae</name>
    <dbReference type="NCBI Taxonomy" id="679901"/>
    <lineage>
        <taxon>Archaea</taxon>
        <taxon>Methanobacteriati</taxon>
        <taxon>Methanobacteriota</taxon>
        <taxon>Stenosarchaea group</taxon>
        <taxon>Methanomicrobia</taxon>
        <taxon>Methanosarcinales</taxon>
        <taxon>Methanosarcinaceae</taxon>
        <taxon>Methanosalsum</taxon>
    </lineage>
</organism>
<dbReference type="SMART" id="SM00887">
    <property type="entry name" value="EB_dh"/>
    <property type="match status" value="1"/>
</dbReference>
<keyword evidence="4" id="KW-0732">Signal</keyword>
<keyword evidence="3" id="KW-0479">Metal-binding</keyword>
<dbReference type="Pfam" id="PF09459">
    <property type="entry name" value="EB_dh"/>
    <property type="match status" value="1"/>
</dbReference>
<reference evidence="8 9" key="1">
    <citation type="submission" date="2010-07" db="EMBL/GenBank/DDBJ databases">
        <title>The complete genome of Methanosalsum zhilinae DSM 4017.</title>
        <authorList>
            <consortium name="US DOE Joint Genome Institute (JGI-PGF)"/>
            <person name="Lucas S."/>
            <person name="Copeland A."/>
            <person name="Lapidus A."/>
            <person name="Glavina del Rio T."/>
            <person name="Dalin E."/>
            <person name="Tice H."/>
            <person name="Bruce D."/>
            <person name="Goodwin L."/>
            <person name="Pitluck S."/>
            <person name="Kyrpides N."/>
            <person name="Mavromatis K."/>
            <person name="Ovchinnikova G."/>
            <person name="Daligault H."/>
            <person name="Detter J.C."/>
            <person name="Han C."/>
            <person name="Tapia R."/>
            <person name="Larimer F."/>
            <person name="Land M."/>
            <person name="Hauser L."/>
            <person name="Markowitz V."/>
            <person name="Cheng J.-F."/>
            <person name="Hugenholtz P."/>
            <person name="Woyke T."/>
            <person name="Wu D."/>
            <person name="Spring S."/>
            <person name="Schueler E."/>
            <person name="Brambilla E."/>
            <person name="Klenk H.-P."/>
            <person name="Eisen J.A."/>
        </authorList>
    </citation>
    <scope>NUCLEOTIDE SEQUENCE [LARGE SCALE GENOMIC DNA]</scope>
    <source>
        <strain evidence="9">DSM 4017 / NBRC 107636 / OCM 62 / WeN5</strain>
    </source>
</reference>
<proteinExistence type="predicted"/>
<dbReference type="GeneID" id="10823339"/>
<dbReference type="HOGENOM" id="CLU_594289_0_0_2"/>
<evidence type="ECO:0000259" key="7">
    <source>
        <dbReference type="SMART" id="SM00887"/>
    </source>
</evidence>
<protein>
    <submittedName>
        <fullName evidence="8">Cytochrome c-552/DMSO reductase-like, heme-binding domain protein</fullName>
    </submittedName>
</protein>
<evidence type="ECO:0000256" key="3">
    <source>
        <dbReference type="ARBA" id="ARBA00022723"/>
    </source>
</evidence>
<sequence length="472" mass="53152" precursor="true">MTGYNGSYKISRIHRIACTLFLFAAILTAFSIGAAADEVPVDRETIDLNIKAAYNDENIHFLFEFDSAQMQYPGIYHDYYRFEDGEWVRDGYNEDRMTMLLGGHQVNYFDTLGCFVTCHDDVRFMPDSPSAEEVGAHEYLGGVLGVSDVRKYIPETRGDPLSWDNIVSQEELDQLREDGVFLDLIHWRAHRSNPVGYSDSQHILEFRHSDTGQSPYYTNWDDDNDRPAYMFDPEVTGFVALDWEDVRDRNLGMDDYYYLAEEFAVPFDSEYEWQEGDTIPRRIITAPTESRGQITADGTWSEGTWTVELVRKLDTGYQLEDLALSEGEVYYISPAVHIGDTSGRDHYVTWGHSLGIGTEADVEAVRFTGQSPEWNEVPGTTISLFYPSVFSYASLFDGELHGTGIVCTEAGAPVPHGAERMGEFGFELERSLAEPVDPEPEPEPEPEPVPGFGVLLAISGTLAAVYLMAKIK</sequence>
<dbReference type="AlphaFoldDB" id="F7XQ06"/>
<dbReference type="RefSeq" id="WP_013898969.1">
    <property type="nucleotide sequence ID" value="NC_015676.1"/>
</dbReference>
<dbReference type="KEGG" id="mzh:Mzhil_1698"/>
<keyword evidence="2" id="KW-0349">Heme</keyword>
<dbReference type="EMBL" id="CP002101">
    <property type="protein sequence ID" value="AEH61533.1"/>
    <property type="molecule type" value="Genomic_DNA"/>
</dbReference>
<keyword evidence="6" id="KW-0408">Iron</keyword>
<dbReference type="Gene3D" id="2.60.40.1190">
    <property type="match status" value="1"/>
</dbReference>
<accession>F7XQ06</accession>